<dbReference type="Proteomes" id="UP000706525">
    <property type="component" value="Unassembled WGS sequence"/>
</dbReference>
<evidence type="ECO:0000313" key="1">
    <source>
        <dbReference type="EMBL" id="CAG9172798.1"/>
    </source>
</evidence>
<name>A0ABM8WZ06_9BURK</name>
<dbReference type="Gene3D" id="3.40.50.300">
    <property type="entry name" value="P-loop containing nucleotide triphosphate hydrolases"/>
    <property type="match status" value="1"/>
</dbReference>
<evidence type="ECO:0008006" key="3">
    <source>
        <dbReference type="Google" id="ProtNLM"/>
    </source>
</evidence>
<comment type="caution">
    <text evidence="1">The sequence shown here is derived from an EMBL/GenBank/DDBJ whole genome shotgun (WGS) entry which is preliminary data.</text>
</comment>
<dbReference type="SUPFAM" id="SSF50494">
    <property type="entry name" value="Trypsin-like serine proteases"/>
    <property type="match status" value="2"/>
</dbReference>
<protein>
    <recommendedName>
        <fullName evidence="3">ATP-binding protein</fullName>
    </recommendedName>
</protein>
<accession>A0ABM8WZ06</accession>
<dbReference type="InterPro" id="IPR009003">
    <property type="entry name" value="Peptidase_S1_PA"/>
</dbReference>
<sequence>MERPVLAMSSVDAQRFFALGRSMLDVVVRVQMPSAIFNGVRITSELVVSLRGELDVRAAPVLIAGEVVEVAWTGEEGVTLFRTARGQGALPDLSLGRIAGNLLLLWINPADEVQVAFGRALGDTQHDVPTAPGAMGAPLFDDEWGLVGLHASTNAYGVGGLVSLARVLRQLEEAPCWDEVAAVHRLVRTTPPTQHVDEQPDAIPTLAQALRWTPDDHLPTRARRRAFVGKTIDELRAARGAEPAITVEQRAVDRILAGPPYAMDTIADDILLPFATAVRWFRHGGSLPLPDDATLAREIGRRRQASALTAIVGSRFAGRDDELAHLHKWLDDRDRRPMVIRGPGGIGKSALLACFAMSCAENQRRVAWLDFDRPDVSADEASIAAIVDEQLSWQHEAGTLLLVLDSFETAVQTYGYSQLNPALDALARRFDDLAVVVGSRAPVPLLQLEGDPAQEWELPGLPPEAVTQWLVEEGIAPAIAERVVSLINGVPLNMKLARALLAGKDEQEANELAQALPNHLITGYLYRRILSRLSDDSLRQHAKWAMVPRRLTPELLRRIADVDQAEGQWLFEGLRDEFTLFDGAAVLSIRADLRNTLLPLLESDNATRVREIDELAAAYWMEQASDDLAAAEAVYHNLRLGRFAEAEQLWRDELARRLGGYTMEEVPASAQTWLEVRATRVVADQTSASLASYGKLDEARAALHGHSTVVGTLSQERRTRRLNELAASSGLSTLSVPSSGSEAPANASTMEAAVIANARPVIRARDGDIDSASPYAERLSANRPQLQHAIRATGRIVLNDKVIGTATLISKRGLLVTTRAVVDHFAVGIGREVQVVPDKAPWLDMHGEAPRPGLPQHPVTRVVLIHPFWNIAIVEVTSLDGQIPLSLATREPEAGTAVAVMGHPSRAEQEQALAAAMFEDEYDVKRIMPGTYMGRQAELSFGRTVSAGTDDALAISPDDGAAVIDPETGQLLGVRFSWVFLRVAKFVPMWELARDPLLAEIGVRMAGEAEPDAPWLSAWEATGNARHVLLDAYLARSAGDLARALALLDLFRGDDQPLALRIDSALLRAACLLVSDPMAAAETLHALVTDVAATSELPNHDVDAIVATRLRLAVDAEAEMDLLECMRVEPLAVGLVKRDYFRVVEPPAARLPWGRDIGRGEGRGAVSNQATQAAIRVIDAAKRCVELQPWIERYGRRLAATALSERPLPEARELAGAFVAYSPELAAGVTRFLLGRLPLAPHPTLGWQPLVRPLALMFLGTIGELPADIESNQGLAAWLDENARTGGLDDYLVRLLGPGSEVAWQAGLLHLSSDLPIESVLRRRFITESAR</sequence>
<keyword evidence="2" id="KW-1185">Reference proteome</keyword>
<dbReference type="InterPro" id="IPR027417">
    <property type="entry name" value="P-loop_NTPase"/>
</dbReference>
<dbReference type="EMBL" id="CAJZAG010000005">
    <property type="protein sequence ID" value="CAG9172798.1"/>
    <property type="molecule type" value="Genomic_DNA"/>
</dbReference>
<gene>
    <name evidence="1" type="ORF">LMG32289_02683</name>
</gene>
<dbReference type="SUPFAM" id="SSF52540">
    <property type="entry name" value="P-loop containing nucleoside triphosphate hydrolases"/>
    <property type="match status" value="1"/>
</dbReference>
<organism evidence="1 2">
    <name type="scientific">Cupriavidus pampae</name>
    <dbReference type="NCBI Taxonomy" id="659251"/>
    <lineage>
        <taxon>Bacteria</taxon>
        <taxon>Pseudomonadati</taxon>
        <taxon>Pseudomonadota</taxon>
        <taxon>Betaproteobacteria</taxon>
        <taxon>Burkholderiales</taxon>
        <taxon>Burkholderiaceae</taxon>
        <taxon>Cupriavidus</taxon>
    </lineage>
</organism>
<dbReference type="RefSeq" id="WP_223988881.1">
    <property type="nucleotide sequence ID" value="NZ_CAJZAG010000005.1"/>
</dbReference>
<evidence type="ECO:0000313" key="2">
    <source>
        <dbReference type="Proteomes" id="UP000706525"/>
    </source>
</evidence>
<reference evidence="1 2" key="1">
    <citation type="submission" date="2021-08" db="EMBL/GenBank/DDBJ databases">
        <authorList>
            <person name="Peeters C."/>
        </authorList>
    </citation>
    <scope>NUCLEOTIDE SEQUENCE [LARGE SCALE GENOMIC DNA]</scope>
    <source>
        <strain evidence="1 2">LMG 32289</strain>
    </source>
</reference>
<proteinExistence type="predicted"/>